<dbReference type="EC" id="3.2.1.-" evidence="9"/>
<dbReference type="Gene3D" id="2.70.100.10">
    <property type="entry name" value="Glycoside hydrolase, family 7, domain"/>
    <property type="match status" value="2"/>
</dbReference>
<evidence type="ECO:0000256" key="7">
    <source>
        <dbReference type="ARBA" id="ARBA00023295"/>
    </source>
</evidence>
<evidence type="ECO:0000256" key="6">
    <source>
        <dbReference type="ARBA" id="ARBA00023277"/>
    </source>
</evidence>
<name>A0A9P5TXL3_9AGAR</name>
<keyword evidence="5 9" id="KW-0136">Cellulose degradation</keyword>
<evidence type="ECO:0000256" key="2">
    <source>
        <dbReference type="ARBA" id="ARBA00006044"/>
    </source>
</evidence>
<accession>A0A9P5TXL3</accession>
<dbReference type="PRINTS" id="PR00734">
    <property type="entry name" value="GLHYDRLASE7"/>
</dbReference>
<dbReference type="Proteomes" id="UP000772434">
    <property type="component" value="Unassembled WGS sequence"/>
</dbReference>
<evidence type="ECO:0000256" key="1">
    <source>
        <dbReference type="ARBA" id="ARBA00001641"/>
    </source>
</evidence>
<dbReference type="AlphaFoldDB" id="A0A9P5TXL3"/>
<evidence type="ECO:0000313" key="11">
    <source>
        <dbReference type="Proteomes" id="UP000772434"/>
    </source>
</evidence>
<evidence type="ECO:0000256" key="8">
    <source>
        <dbReference type="ARBA" id="ARBA00023326"/>
    </source>
</evidence>
<dbReference type="InterPro" id="IPR013320">
    <property type="entry name" value="ConA-like_dom_sf"/>
</dbReference>
<organism evidence="10 11">
    <name type="scientific">Rhodocollybia butyracea</name>
    <dbReference type="NCBI Taxonomy" id="206335"/>
    <lineage>
        <taxon>Eukaryota</taxon>
        <taxon>Fungi</taxon>
        <taxon>Dikarya</taxon>
        <taxon>Basidiomycota</taxon>
        <taxon>Agaricomycotina</taxon>
        <taxon>Agaricomycetes</taxon>
        <taxon>Agaricomycetidae</taxon>
        <taxon>Agaricales</taxon>
        <taxon>Marasmiineae</taxon>
        <taxon>Omphalotaceae</taxon>
        <taxon>Rhodocollybia</taxon>
    </lineage>
</organism>
<dbReference type="InterPro" id="IPR001722">
    <property type="entry name" value="Glyco_hydro_7"/>
</dbReference>
<keyword evidence="11" id="KW-1185">Reference proteome</keyword>
<dbReference type="PANTHER" id="PTHR33753">
    <property type="entry name" value="1,4-BETA-D-GLUCAN CELLOBIOHYDROLASE B"/>
    <property type="match status" value="1"/>
</dbReference>
<reference evidence="10" key="1">
    <citation type="submission" date="2020-11" db="EMBL/GenBank/DDBJ databases">
        <authorList>
            <consortium name="DOE Joint Genome Institute"/>
            <person name="Ahrendt S."/>
            <person name="Riley R."/>
            <person name="Andreopoulos W."/>
            <person name="Labutti K."/>
            <person name="Pangilinan J."/>
            <person name="Ruiz-Duenas F.J."/>
            <person name="Barrasa J.M."/>
            <person name="Sanchez-Garcia M."/>
            <person name="Camarero S."/>
            <person name="Miyauchi S."/>
            <person name="Serrano A."/>
            <person name="Linde D."/>
            <person name="Babiker R."/>
            <person name="Drula E."/>
            <person name="Ayuso-Fernandez I."/>
            <person name="Pacheco R."/>
            <person name="Padilla G."/>
            <person name="Ferreira P."/>
            <person name="Barriuso J."/>
            <person name="Kellner H."/>
            <person name="Castanera R."/>
            <person name="Alfaro M."/>
            <person name="Ramirez L."/>
            <person name="Pisabarro A.G."/>
            <person name="Kuo A."/>
            <person name="Tritt A."/>
            <person name="Lipzen A."/>
            <person name="He G."/>
            <person name="Yan M."/>
            <person name="Ng V."/>
            <person name="Cullen D."/>
            <person name="Martin F."/>
            <person name="Rosso M.-N."/>
            <person name="Henrissat B."/>
            <person name="Hibbett D."/>
            <person name="Martinez A.T."/>
            <person name="Grigoriev I.V."/>
        </authorList>
    </citation>
    <scope>NUCLEOTIDE SEQUENCE</scope>
    <source>
        <strain evidence="10">AH 40177</strain>
    </source>
</reference>
<protein>
    <recommendedName>
        <fullName evidence="9">Glucanase</fullName>
        <ecNumber evidence="9">3.2.1.-</ecNumber>
    </recommendedName>
</protein>
<comment type="caution">
    <text evidence="10">The sequence shown here is derived from an EMBL/GenBank/DDBJ whole genome shotgun (WGS) entry which is preliminary data.</text>
</comment>
<proteinExistence type="inferred from homology"/>
<keyword evidence="7 9" id="KW-0326">Glycosidase</keyword>
<dbReference type="InterPro" id="IPR037019">
    <property type="entry name" value="Glyco_hydro_7_sf"/>
</dbReference>
<dbReference type="PANTHER" id="PTHR33753:SF2">
    <property type="entry name" value="GLYCOSIDE HYDROLASE FAMILY 7 PROTEIN"/>
    <property type="match status" value="1"/>
</dbReference>
<evidence type="ECO:0000313" key="10">
    <source>
        <dbReference type="EMBL" id="KAF9056958.1"/>
    </source>
</evidence>
<keyword evidence="3" id="KW-0732">Signal</keyword>
<dbReference type="OrthoDB" id="412382at2759"/>
<dbReference type="GO" id="GO:0030245">
    <property type="term" value="P:cellulose catabolic process"/>
    <property type="evidence" value="ECO:0007669"/>
    <property type="project" value="UniProtKB-KW"/>
</dbReference>
<dbReference type="EMBL" id="JADNRY010000405">
    <property type="protein sequence ID" value="KAF9056958.1"/>
    <property type="molecule type" value="Genomic_DNA"/>
</dbReference>
<evidence type="ECO:0000256" key="3">
    <source>
        <dbReference type="ARBA" id="ARBA00022729"/>
    </source>
</evidence>
<keyword evidence="4 9" id="KW-0378">Hydrolase</keyword>
<comment type="similarity">
    <text evidence="2 9">Belongs to the glycosyl hydrolase 7 (cellulase C) family.</text>
</comment>
<keyword evidence="8 9" id="KW-0624">Polysaccharide degradation</keyword>
<evidence type="ECO:0000256" key="4">
    <source>
        <dbReference type="ARBA" id="ARBA00022801"/>
    </source>
</evidence>
<dbReference type="Pfam" id="PF00840">
    <property type="entry name" value="Glyco_hydro_7"/>
    <property type="match status" value="1"/>
</dbReference>
<keyword evidence="6" id="KW-0119">Carbohydrate metabolism</keyword>
<evidence type="ECO:0000256" key="5">
    <source>
        <dbReference type="ARBA" id="ARBA00023001"/>
    </source>
</evidence>
<evidence type="ECO:0000256" key="9">
    <source>
        <dbReference type="RuleBase" id="RU361164"/>
    </source>
</evidence>
<gene>
    <name evidence="10" type="ORF">BDP27DRAFT_1433155</name>
</gene>
<comment type="catalytic activity">
    <reaction evidence="1">
        <text>Hydrolysis of (1-&gt;4)-beta-D-glucosidic linkages in cellulose and cellotetraose, releasing cellobiose from the non-reducing ends of the chains.</text>
        <dbReference type="EC" id="3.2.1.91"/>
    </reaction>
</comment>
<dbReference type="SUPFAM" id="SSF49899">
    <property type="entry name" value="Concanavalin A-like lectins/glucanases"/>
    <property type="match status" value="1"/>
</dbReference>
<sequence>MLSPNSTQVLCDQAGCDFNSYRLGDTSFYGPELTVDTTQPFTIVTQVIQNLETNVNGITAMNQIDETFCTQETTAFAETNTFDQKGEFSAMTSAMNTGMVLVLSLWDDYAVNMLWLPH</sequence>
<dbReference type="GO" id="GO:0016162">
    <property type="term" value="F:cellulose 1,4-beta-cellobiosidase activity"/>
    <property type="evidence" value="ECO:0007669"/>
    <property type="project" value="UniProtKB-EC"/>
</dbReference>